<accession>A0A1Y3QY25</accession>
<comment type="caution">
    <text evidence="8">The sequence shown here is derived from an EMBL/GenBank/DDBJ whole genome shotgun (WGS) entry which is preliminary data.</text>
</comment>
<dbReference type="Proteomes" id="UP000195772">
    <property type="component" value="Unassembled WGS sequence"/>
</dbReference>
<proteinExistence type="inferred from homology"/>
<dbReference type="EMBL" id="NFHB01000002">
    <property type="protein sequence ID" value="OUN04583.1"/>
    <property type="molecule type" value="Genomic_DNA"/>
</dbReference>
<dbReference type="Pfam" id="PF07681">
    <property type="entry name" value="DoxX"/>
    <property type="match status" value="1"/>
</dbReference>
<comment type="similarity">
    <text evidence="2">Belongs to the DoxX family.</text>
</comment>
<keyword evidence="3" id="KW-1003">Cell membrane</keyword>
<dbReference type="InterPro" id="IPR051907">
    <property type="entry name" value="DoxX-like_oxidoreductase"/>
</dbReference>
<evidence type="ECO:0000256" key="1">
    <source>
        <dbReference type="ARBA" id="ARBA00004651"/>
    </source>
</evidence>
<sequence>MSAILNFLFPGEPRDSRSSWLLLAARVVFGLLLMSHGIAKLQNFEALSATFPDPLGVGSRMSLVLAVFGEVVCAAGCVAGLLYRLALIPMVFTMCVAFFAVHGGDPFAARELALVYLVVFVLMYAAGPGRYAVDTLIAQRIRAPKR</sequence>
<feature type="transmembrane region" description="Helical" evidence="7">
    <location>
        <begin position="59"/>
        <end position="78"/>
    </location>
</feature>
<dbReference type="PANTHER" id="PTHR33452">
    <property type="entry name" value="OXIDOREDUCTASE CATD-RELATED"/>
    <property type="match status" value="1"/>
</dbReference>
<dbReference type="RefSeq" id="WP_032135351.1">
    <property type="nucleotide sequence ID" value="NZ_DAWEOI010000015.1"/>
</dbReference>
<gene>
    <name evidence="8" type="ORF">B5G41_02855</name>
</gene>
<keyword evidence="4 7" id="KW-0812">Transmembrane</keyword>
<evidence type="ECO:0000256" key="5">
    <source>
        <dbReference type="ARBA" id="ARBA00022989"/>
    </source>
</evidence>
<organism evidence="8 9">
    <name type="scientific">Alistipes onderdonkii</name>
    <dbReference type="NCBI Taxonomy" id="328813"/>
    <lineage>
        <taxon>Bacteria</taxon>
        <taxon>Pseudomonadati</taxon>
        <taxon>Bacteroidota</taxon>
        <taxon>Bacteroidia</taxon>
        <taxon>Bacteroidales</taxon>
        <taxon>Rikenellaceae</taxon>
        <taxon>Alistipes</taxon>
    </lineage>
</organism>
<evidence type="ECO:0000256" key="6">
    <source>
        <dbReference type="ARBA" id="ARBA00023136"/>
    </source>
</evidence>
<name>A0A1Y3QY25_9BACT</name>
<keyword evidence="6 7" id="KW-0472">Membrane</keyword>
<protein>
    <submittedName>
        <fullName evidence="8">DoxX family protein</fullName>
    </submittedName>
</protein>
<evidence type="ECO:0000256" key="4">
    <source>
        <dbReference type="ARBA" id="ARBA00022692"/>
    </source>
</evidence>
<evidence type="ECO:0000256" key="7">
    <source>
        <dbReference type="SAM" id="Phobius"/>
    </source>
</evidence>
<dbReference type="eggNOG" id="COG2259">
    <property type="taxonomic scope" value="Bacteria"/>
</dbReference>
<evidence type="ECO:0000256" key="3">
    <source>
        <dbReference type="ARBA" id="ARBA00022475"/>
    </source>
</evidence>
<dbReference type="GO" id="GO:0005886">
    <property type="term" value="C:plasma membrane"/>
    <property type="evidence" value="ECO:0007669"/>
    <property type="project" value="UniProtKB-SubCell"/>
</dbReference>
<feature type="transmembrane region" description="Helical" evidence="7">
    <location>
        <begin position="85"/>
        <end position="101"/>
    </location>
</feature>
<feature type="transmembrane region" description="Helical" evidence="7">
    <location>
        <begin position="20"/>
        <end position="39"/>
    </location>
</feature>
<dbReference type="OrthoDB" id="9813193at2"/>
<reference evidence="9" key="1">
    <citation type="submission" date="2017-04" db="EMBL/GenBank/DDBJ databases">
        <title>Function of individual gut microbiota members based on whole genome sequencing of pure cultures obtained from chicken caecum.</title>
        <authorList>
            <person name="Medvecky M."/>
            <person name="Cejkova D."/>
            <person name="Polansky O."/>
            <person name="Karasova D."/>
            <person name="Kubasova T."/>
            <person name="Cizek A."/>
            <person name="Rychlik I."/>
        </authorList>
    </citation>
    <scope>NUCLEOTIDE SEQUENCE [LARGE SCALE GENOMIC DNA]</scope>
    <source>
        <strain evidence="9">An90</strain>
    </source>
</reference>
<evidence type="ECO:0000256" key="2">
    <source>
        <dbReference type="ARBA" id="ARBA00006679"/>
    </source>
</evidence>
<dbReference type="AlphaFoldDB" id="A0A1Y3QY25"/>
<keyword evidence="5 7" id="KW-1133">Transmembrane helix</keyword>
<feature type="transmembrane region" description="Helical" evidence="7">
    <location>
        <begin position="113"/>
        <end position="133"/>
    </location>
</feature>
<evidence type="ECO:0000313" key="9">
    <source>
        <dbReference type="Proteomes" id="UP000195772"/>
    </source>
</evidence>
<dbReference type="InterPro" id="IPR032808">
    <property type="entry name" value="DoxX"/>
</dbReference>
<comment type="subcellular location">
    <subcellularLocation>
        <location evidence="1">Cell membrane</location>
        <topology evidence="1">Multi-pass membrane protein</topology>
    </subcellularLocation>
</comment>
<evidence type="ECO:0000313" key="8">
    <source>
        <dbReference type="EMBL" id="OUN04583.1"/>
    </source>
</evidence>
<dbReference type="PANTHER" id="PTHR33452:SF1">
    <property type="entry name" value="INNER MEMBRANE PROTEIN YPHA-RELATED"/>
    <property type="match status" value="1"/>
</dbReference>